<gene>
    <name evidence="1" type="ORF">BC10311_03306</name>
</gene>
<sequence length="58" mass="6461">MDLEGISTNGKGEVVEGKRLPTNRFPKSAGYIKEEIANGKTDICAIDQNWLQKIEIKL</sequence>
<organism evidence="1 2">
    <name type="scientific">Bacillus wiedmannii</name>
    <dbReference type="NCBI Taxonomy" id="1890302"/>
    <lineage>
        <taxon>Bacteria</taxon>
        <taxon>Bacillati</taxon>
        <taxon>Bacillota</taxon>
        <taxon>Bacilli</taxon>
        <taxon>Bacillales</taxon>
        <taxon>Bacillaceae</taxon>
        <taxon>Bacillus</taxon>
        <taxon>Bacillus cereus group</taxon>
    </lineage>
</organism>
<evidence type="ECO:0000313" key="1">
    <source>
        <dbReference type="EMBL" id="SCC43956.1"/>
    </source>
</evidence>
<comment type="caution">
    <text evidence="1">The sequence shown here is derived from an EMBL/GenBank/DDBJ whole genome shotgun (WGS) entry which is preliminary data.</text>
</comment>
<dbReference type="AlphaFoldDB" id="A0AB37YTG7"/>
<dbReference type="RefSeq" id="WP_171902949.1">
    <property type="nucleotide sequence ID" value="NZ_FMBG01000015.1"/>
</dbReference>
<evidence type="ECO:0000313" key="2">
    <source>
        <dbReference type="Proteomes" id="UP000195728"/>
    </source>
</evidence>
<reference evidence="1 2" key="1">
    <citation type="submission" date="2016-08" db="EMBL/GenBank/DDBJ databases">
        <authorList>
            <person name="Loux V."/>
            <person name="Rue O."/>
        </authorList>
    </citation>
    <scope>NUCLEOTIDE SEQUENCE [LARGE SCALE GENOMIC DNA]</scope>
    <source>
        <strain evidence="1 2">WSBC_10311</strain>
    </source>
</reference>
<name>A0AB37YTG7_9BACI</name>
<proteinExistence type="predicted"/>
<dbReference type="EMBL" id="FMBG01000015">
    <property type="protein sequence ID" value="SCC43956.1"/>
    <property type="molecule type" value="Genomic_DNA"/>
</dbReference>
<dbReference type="Proteomes" id="UP000195728">
    <property type="component" value="Unassembled WGS sequence"/>
</dbReference>
<accession>A0AB37YTG7</accession>
<protein>
    <submittedName>
        <fullName evidence="1">Uncharacterized protein</fullName>
    </submittedName>
</protein>